<keyword evidence="1" id="KW-1133">Transmembrane helix</keyword>
<keyword evidence="1" id="KW-0812">Transmembrane</keyword>
<evidence type="ECO:0000313" key="3">
    <source>
        <dbReference type="Proteomes" id="UP001079535"/>
    </source>
</evidence>
<proteinExistence type="predicted"/>
<accession>A0A9Q4F2J3</accession>
<reference evidence="2" key="1">
    <citation type="submission" date="2022-11" db="EMBL/GenBank/DDBJ databases">
        <title>Temperate bacteriophages infecting mucin-degrading bacterium Ruminococcus gnavus from the human gut.</title>
        <authorList>
            <person name="Buttimer C."/>
        </authorList>
    </citation>
    <scope>NUCLEOTIDE SEQUENCE</scope>
    <source>
        <strain evidence="2">CCUG 49994</strain>
    </source>
</reference>
<sequence length="56" mass="6305">MIKVENGKRKIMWCLTILVVAAVAIGVIYYVKTNMSSAQQTKGYLIRKVEEMSHGC</sequence>
<feature type="transmembrane region" description="Helical" evidence="1">
    <location>
        <begin position="12"/>
        <end position="31"/>
    </location>
</feature>
<dbReference type="AlphaFoldDB" id="A0A9Q4F2J3"/>
<evidence type="ECO:0000313" key="2">
    <source>
        <dbReference type="EMBL" id="MCZ0666703.1"/>
    </source>
</evidence>
<protein>
    <submittedName>
        <fullName evidence="2">Uncharacterized protein</fullName>
    </submittedName>
</protein>
<dbReference type="RefSeq" id="WP_180954754.1">
    <property type="nucleotide sequence ID" value="NZ_BAABXV010000001.1"/>
</dbReference>
<comment type="caution">
    <text evidence="2">The sequence shown here is derived from an EMBL/GenBank/DDBJ whole genome shotgun (WGS) entry which is preliminary data.</text>
</comment>
<evidence type="ECO:0000256" key="1">
    <source>
        <dbReference type="SAM" id="Phobius"/>
    </source>
</evidence>
<name>A0A9Q4F2J3_MEDGN</name>
<dbReference type="EMBL" id="JAPRAY010000004">
    <property type="protein sequence ID" value="MCZ0666703.1"/>
    <property type="molecule type" value="Genomic_DNA"/>
</dbReference>
<gene>
    <name evidence="2" type="ORF">OZZ17_04010</name>
</gene>
<organism evidence="2 3">
    <name type="scientific">Mediterraneibacter gnavus</name>
    <name type="common">Ruminococcus gnavus</name>
    <dbReference type="NCBI Taxonomy" id="33038"/>
    <lineage>
        <taxon>Bacteria</taxon>
        <taxon>Bacillati</taxon>
        <taxon>Bacillota</taxon>
        <taxon>Clostridia</taxon>
        <taxon>Lachnospirales</taxon>
        <taxon>Lachnospiraceae</taxon>
        <taxon>Mediterraneibacter</taxon>
    </lineage>
</organism>
<keyword evidence="1" id="KW-0472">Membrane</keyword>
<dbReference type="Proteomes" id="UP001079535">
    <property type="component" value="Unassembled WGS sequence"/>
</dbReference>